<keyword evidence="5" id="KW-0802">TPR repeat</keyword>
<evidence type="ECO:0000256" key="4">
    <source>
        <dbReference type="ARBA" id="ARBA00023163"/>
    </source>
</evidence>
<dbReference type="SUPFAM" id="SSF52540">
    <property type="entry name" value="P-loop containing nucleoside triphosphate hydrolases"/>
    <property type="match status" value="1"/>
</dbReference>
<dbReference type="InterPro" id="IPR003593">
    <property type="entry name" value="AAA+_ATPase"/>
</dbReference>
<proteinExistence type="inferred from homology"/>
<feature type="DNA-binding region" description="OmpR/PhoB-type" evidence="6">
    <location>
        <begin position="1"/>
        <end position="93"/>
    </location>
</feature>
<feature type="domain" description="OmpR/PhoB-type" evidence="7">
    <location>
        <begin position="1"/>
        <end position="93"/>
    </location>
</feature>
<protein>
    <submittedName>
        <fullName evidence="8">DNA-binding transcriptional activator of the SARP family</fullName>
    </submittedName>
</protein>
<dbReference type="InterPro" id="IPR011990">
    <property type="entry name" value="TPR-like_helical_dom_sf"/>
</dbReference>
<dbReference type="GO" id="GO:0000160">
    <property type="term" value="P:phosphorelay signal transduction system"/>
    <property type="evidence" value="ECO:0007669"/>
    <property type="project" value="InterPro"/>
</dbReference>
<keyword evidence="3 6" id="KW-0238">DNA-binding</keyword>
<feature type="repeat" description="TPR" evidence="5">
    <location>
        <begin position="714"/>
        <end position="747"/>
    </location>
</feature>
<dbReference type="Gene3D" id="3.40.50.300">
    <property type="entry name" value="P-loop containing nucleotide triphosphate hydrolases"/>
    <property type="match status" value="1"/>
</dbReference>
<dbReference type="OrthoDB" id="5521887at2"/>
<dbReference type="STRING" id="633440.SAMN05421869_108136"/>
<dbReference type="InterPro" id="IPR002182">
    <property type="entry name" value="NB-ARC"/>
</dbReference>
<name>A0A1G8Q6I2_9ACTN</name>
<evidence type="ECO:0000256" key="5">
    <source>
        <dbReference type="PROSITE-ProRule" id="PRU00339"/>
    </source>
</evidence>
<dbReference type="SMART" id="SM00382">
    <property type="entry name" value="AAA"/>
    <property type="match status" value="1"/>
</dbReference>
<dbReference type="Proteomes" id="UP000199202">
    <property type="component" value="Unassembled WGS sequence"/>
</dbReference>
<dbReference type="SUPFAM" id="SSF48452">
    <property type="entry name" value="TPR-like"/>
    <property type="match status" value="2"/>
</dbReference>
<dbReference type="RefSeq" id="WP_090933043.1">
    <property type="nucleotide sequence ID" value="NZ_FNDJ01000008.1"/>
</dbReference>
<reference evidence="8 9" key="1">
    <citation type="submission" date="2016-10" db="EMBL/GenBank/DDBJ databases">
        <authorList>
            <person name="de Groot N.N."/>
        </authorList>
    </citation>
    <scope>NUCLEOTIDE SEQUENCE [LARGE SCALE GENOMIC DNA]</scope>
    <source>
        <strain evidence="8 9">CGMCC 4.6533</strain>
    </source>
</reference>
<evidence type="ECO:0000313" key="8">
    <source>
        <dbReference type="EMBL" id="SDJ00045.1"/>
    </source>
</evidence>
<dbReference type="Gene3D" id="1.10.10.10">
    <property type="entry name" value="Winged helix-like DNA-binding domain superfamily/Winged helix DNA-binding domain"/>
    <property type="match status" value="1"/>
</dbReference>
<dbReference type="Pfam" id="PF00931">
    <property type="entry name" value="NB-ARC"/>
    <property type="match status" value="1"/>
</dbReference>
<evidence type="ECO:0000256" key="6">
    <source>
        <dbReference type="PROSITE-ProRule" id="PRU01091"/>
    </source>
</evidence>
<dbReference type="PANTHER" id="PTHR35807">
    <property type="entry name" value="TRANSCRIPTIONAL REGULATOR REDD-RELATED"/>
    <property type="match status" value="1"/>
</dbReference>
<keyword evidence="4" id="KW-0804">Transcription</keyword>
<gene>
    <name evidence="8" type="ORF">SAMN05421869_108136</name>
</gene>
<dbReference type="PROSITE" id="PS50005">
    <property type="entry name" value="TPR"/>
    <property type="match status" value="1"/>
</dbReference>
<dbReference type="PANTHER" id="PTHR35807:SF1">
    <property type="entry name" value="TRANSCRIPTIONAL REGULATOR REDD"/>
    <property type="match status" value="1"/>
</dbReference>
<dbReference type="GO" id="GO:0043531">
    <property type="term" value="F:ADP binding"/>
    <property type="evidence" value="ECO:0007669"/>
    <property type="project" value="InterPro"/>
</dbReference>
<dbReference type="GO" id="GO:0003677">
    <property type="term" value="F:DNA binding"/>
    <property type="evidence" value="ECO:0007669"/>
    <property type="project" value="UniProtKB-UniRule"/>
</dbReference>
<evidence type="ECO:0000259" key="7">
    <source>
        <dbReference type="PROSITE" id="PS51755"/>
    </source>
</evidence>
<dbReference type="InterPro" id="IPR005158">
    <property type="entry name" value="BTAD"/>
</dbReference>
<accession>A0A1G8Q6I2</accession>
<dbReference type="CDD" id="cd15831">
    <property type="entry name" value="BTAD"/>
    <property type="match status" value="1"/>
</dbReference>
<dbReference type="SUPFAM" id="SSF46894">
    <property type="entry name" value="C-terminal effector domain of the bipartite response regulators"/>
    <property type="match status" value="1"/>
</dbReference>
<dbReference type="InterPro" id="IPR036388">
    <property type="entry name" value="WH-like_DNA-bd_sf"/>
</dbReference>
<dbReference type="Gene3D" id="1.25.40.10">
    <property type="entry name" value="Tetratricopeptide repeat domain"/>
    <property type="match status" value="3"/>
</dbReference>
<dbReference type="InterPro" id="IPR051677">
    <property type="entry name" value="AfsR-DnrI-RedD_regulator"/>
</dbReference>
<dbReference type="SMART" id="SM00862">
    <property type="entry name" value="Trans_reg_C"/>
    <property type="match status" value="1"/>
</dbReference>
<dbReference type="AlphaFoldDB" id="A0A1G8Q6I2"/>
<sequence>MRFGILGPVEVMGPGGPTAIGRPRHRALLAYLLLHADKVVARDRLIEAIWGGAEPGSARAQIHVAVSELRRALRQQGLEKVIVTQPGGYQFVLADGDLDLDVFNRQVKAAHDLEKHDLEESARGLRAALRLWRGEALADITASYARPARQGLHEQWLRAQELLADAELALGRHDSLIPELTRLFEAHPARERLARKLMLAQYRAGLQAEALRTARRLRARLVEEQGLDPSAQFWLLEKAVLNADPALDPEPEPPVRAGAVAPAQLPFDTGGFTGRERELAELDVLADVRDRAAVVLIVGTAGVGKTALAVRWAHRHRERFPGGQLYVNLRGFDPDRPPLRPGEVLRRFLSSLGVEQGTVPDDVDEAAALFRSVLARRSVLVVLDNAADAEQVRPLLPGSAGSAVLVTSRNRLRRLVAVEGAGSLHLDPLTEEEAVGLLRGTRTDATDDEESVRQVALRCACLPLALRLAAAQMAGRQGLTFADYARELAADDALSVLDEHGDMGGAVSGAFRLSYQALAPASRRLFRLLSLVPGPDFPPVTAAALLGVTPSGVRRPLEELCIGHLVSEHAPGRYTMHDLLRRYAAGACANDEPESGREEAARRLVDFYAETAFEAYPLLQPRRLEGDRALTYLPRQPLRFADRASALEWHDQERENLVGAIAMAAERGWYRTAWQLTADLLAYFVIRRRWPEWLSALRAGRLAAGRSADPVAVAHMENALGMVHKQMGRYAAARTHYARAIELASAAGDRRSVARSNANLGGLCVTEGDLEAGVRHLWTALDIPEYGQQPQHAVAAHINLGCALIDMERYPEATDALDRALAFAAEIDDVQQAAYCHHNLAEIALRRGDQVIARRHADRQLRLAEAIGDPMRRAAALDCLASALAAEDRAAAREHWSAAHRIYQGLGHHISTVLAEWLRVFDSLDPAELAAADEARRRRCRRLI</sequence>
<dbReference type="InterPro" id="IPR019734">
    <property type="entry name" value="TPR_rpt"/>
</dbReference>
<dbReference type="EMBL" id="FNDJ01000008">
    <property type="protein sequence ID" value="SDJ00045.1"/>
    <property type="molecule type" value="Genomic_DNA"/>
</dbReference>
<keyword evidence="2" id="KW-0805">Transcription regulation</keyword>
<keyword evidence="9" id="KW-1185">Reference proteome</keyword>
<dbReference type="Pfam" id="PF00486">
    <property type="entry name" value="Trans_reg_C"/>
    <property type="match status" value="1"/>
</dbReference>
<dbReference type="InterPro" id="IPR016032">
    <property type="entry name" value="Sig_transdc_resp-reg_C-effctor"/>
</dbReference>
<evidence type="ECO:0000256" key="2">
    <source>
        <dbReference type="ARBA" id="ARBA00023015"/>
    </source>
</evidence>
<dbReference type="PROSITE" id="PS51755">
    <property type="entry name" value="OMPR_PHOB"/>
    <property type="match status" value="1"/>
</dbReference>
<dbReference type="InterPro" id="IPR027417">
    <property type="entry name" value="P-loop_NTPase"/>
</dbReference>
<evidence type="ECO:0000256" key="1">
    <source>
        <dbReference type="ARBA" id="ARBA00005820"/>
    </source>
</evidence>
<evidence type="ECO:0000256" key="3">
    <source>
        <dbReference type="ARBA" id="ARBA00023125"/>
    </source>
</evidence>
<dbReference type="InterPro" id="IPR001867">
    <property type="entry name" value="OmpR/PhoB-type_DNA-bd"/>
</dbReference>
<evidence type="ECO:0000313" key="9">
    <source>
        <dbReference type="Proteomes" id="UP000199202"/>
    </source>
</evidence>
<dbReference type="SMART" id="SM01043">
    <property type="entry name" value="BTAD"/>
    <property type="match status" value="1"/>
</dbReference>
<dbReference type="GO" id="GO:0006355">
    <property type="term" value="P:regulation of DNA-templated transcription"/>
    <property type="evidence" value="ECO:0007669"/>
    <property type="project" value="InterPro"/>
</dbReference>
<dbReference type="Pfam" id="PF03704">
    <property type="entry name" value="BTAD"/>
    <property type="match status" value="1"/>
</dbReference>
<dbReference type="Pfam" id="PF13424">
    <property type="entry name" value="TPR_12"/>
    <property type="match status" value="1"/>
</dbReference>
<dbReference type="SMART" id="SM00028">
    <property type="entry name" value="TPR"/>
    <property type="match status" value="3"/>
</dbReference>
<comment type="similarity">
    <text evidence="1">Belongs to the AfsR/DnrI/RedD regulatory family.</text>
</comment>
<dbReference type="PRINTS" id="PR00364">
    <property type="entry name" value="DISEASERSIST"/>
</dbReference>
<organism evidence="8 9">
    <name type="scientific">Nonomuraea jiangxiensis</name>
    <dbReference type="NCBI Taxonomy" id="633440"/>
    <lineage>
        <taxon>Bacteria</taxon>
        <taxon>Bacillati</taxon>
        <taxon>Actinomycetota</taxon>
        <taxon>Actinomycetes</taxon>
        <taxon>Streptosporangiales</taxon>
        <taxon>Streptosporangiaceae</taxon>
        <taxon>Nonomuraea</taxon>
    </lineage>
</organism>